<organism evidence="3 4">
    <name type="scientific">Bradyrhizobium oligotrophicum S58</name>
    <dbReference type="NCBI Taxonomy" id="1245469"/>
    <lineage>
        <taxon>Bacteria</taxon>
        <taxon>Pseudomonadati</taxon>
        <taxon>Pseudomonadota</taxon>
        <taxon>Alphaproteobacteria</taxon>
        <taxon>Hyphomicrobiales</taxon>
        <taxon>Nitrobacteraceae</taxon>
        <taxon>Bradyrhizobium</taxon>
    </lineage>
</organism>
<name>M4Z5Z0_9BRAD</name>
<dbReference type="KEGG" id="aol:S58_27280"/>
<evidence type="ECO:0000256" key="1">
    <source>
        <dbReference type="ARBA" id="ARBA00022857"/>
    </source>
</evidence>
<protein>
    <submittedName>
        <fullName evidence="3">NmrA family protein</fullName>
    </submittedName>
</protein>
<dbReference type="PANTHER" id="PTHR42748">
    <property type="entry name" value="NITROGEN METABOLITE REPRESSION PROTEIN NMRA FAMILY MEMBER"/>
    <property type="match status" value="1"/>
</dbReference>
<gene>
    <name evidence="3" type="ORF">S58_27280</name>
</gene>
<dbReference type="Gene3D" id="3.40.50.720">
    <property type="entry name" value="NAD(P)-binding Rossmann-like Domain"/>
    <property type="match status" value="1"/>
</dbReference>
<sequence length="249" mass="26624">MKIVIMGGTGLIGTKLAGILRDKGHDVLQASPSRGINAVTGEGLDRALLGADVVVDVANSPSFEDQAVLAFFETSSRNLLAAEAAAKVRHHVALSIVGTDDLPECGYFRAKLAQENLIRGSKTPHSILRATQFFEFVGGIVDSSSDGQIVRLSPALFQPVSSDDVATALADIALGTPLNDVVELAGPEKFSLDEFARKYLTATKDHRKVVADIHARYFGAELNDRSLTPAGNPRLGSVRFEDWLSGRLQ</sequence>
<keyword evidence="1" id="KW-0521">NADP</keyword>
<dbReference type="InterPro" id="IPR036291">
    <property type="entry name" value="NAD(P)-bd_dom_sf"/>
</dbReference>
<dbReference type="RefSeq" id="WP_015665856.1">
    <property type="nucleotide sequence ID" value="NC_020453.1"/>
</dbReference>
<evidence type="ECO:0000313" key="4">
    <source>
        <dbReference type="Proteomes" id="UP000011841"/>
    </source>
</evidence>
<dbReference type="STRING" id="1245469.S58_27280"/>
<dbReference type="SUPFAM" id="SSF51735">
    <property type="entry name" value="NAD(P)-binding Rossmann-fold domains"/>
    <property type="match status" value="1"/>
</dbReference>
<evidence type="ECO:0000259" key="2">
    <source>
        <dbReference type="Pfam" id="PF13460"/>
    </source>
</evidence>
<feature type="domain" description="NAD(P)-binding" evidence="2">
    <location>
        <begin position="38"/>
        <end position="172"/>
    </location>
</feature>
<accession>M4Z5Z0</accession>
<dbReference type="PANTHER" id="PTHR42748:SF3">
    <property type="entry name" value="BLL4366 PROTEIN"/>
    <property type="match status" value="1"/>
</dbReference>
<dbReference type="GeneID" id="301816611"/>
<dbReference type="Proteomes" id="UP000011841">
    <property type="component" value="Chromosome"/>
</dbReference>
<proteinExistence type="predicted"/>
<dbReference type="InterPro" id="IPR016040">
    <property type="entry name" value="NAD(P)-bd_dom"/>
</dbReference>
<dbReference type="InterPro" id="IPR051164">
    <property type="entry name" value="NmrA-like_oxidored"/>
</dbReference>
<dbReference type="PATRIC" id="fig|1245469.3.peg.2806"/>
<keyword evidence="4" id="KW-1185">Reference proteome</keyword>
<dbReference type="eggNOG" id="COG0702">
    <property type="taxonomic scope" value="Bacteria"/>
</dbReference>
<dbReference type="Pfam" id="PF13460">
    <property type="entry name" value="NAD_binding_10"/>
    <property type="match status" value="1"/>
</dbReference>
<dbReference type="EMBL" id="AP012603">
    <property type="protein sequence ID" value="BAM88734.1"/>
    <property type="molecule type" value="Genomic_DNA"/>
</dbReference>
<dbReference type="AlphaFoldDB" id="M4Z5Z0"/>
<dbReference type="OrthoDB" id="9771302at2"/>
<evidence type="ECO:0000313" key="3">
    <source>
        <dbReference type="EMBL" id="BAM88734.1"/>
    </source>
</evidence>
<dbReference type="HOGENOM" id="CLU_007383_5_2_5"/>
<reference evidence="3 4" key="1">
    <citation type="journal article" date="2013" name="Appl. Environ. Microbiol.">
        <title>Genome analysis suggests that the soil oligotrophic bacterium Agromonas oligotrophica (Bradyrhizobium oligotrophicum) is a nitrogen-fixing symbiont of Aeschynomene indica.</title>
        <authorList>
            <person name="Okubo T."/>
            <person name="Fukushima S."/>
            <person name="Itakura M."/>
            <person name="Oshima K."/>
            <person name="Longtonglang A."/>
            <person name="Teaumroong N."/>
            <person name="Mitsui H."/>
            <person name="Hattori M."/>
            <person name="Hattori R."/>
            <person name="Hattori T."/>
            <person name="Minamisawa K."/>
        </authorList>
    </citation>
    <scope>NUCLEOTIDE SEQUENCE [LARGE SCALE GENOMIC DNA]</scope>
    <source>
        <strain evidence="3 4">S58</strain>
    </source>
</reference>